<evidence type="ECO:0000313" key="3">
    <source>
        <dbReference type="Proteomes" id="UP001054945"/>
    </source>
</evidence>
<sequence length="129" mass="14578">MENSVGGIFFTLPNFQTYSLPNSYRFEADSRHTLKTSTSSQAIQQPNISPKNPRTLLKPQDAIPVRFEASKTGPAEHLHKDERPSFCFTIDSRHTLKTSTSSHATDVLQQPNISPKNPRTLLKPKMRFP</sequence>
<evidence type="ECO:0000313" key="2">
    <source>
        <dbReference type="EMBL" id="GIY27881.1"/>
    </source>
</evidence>
<organism evidence="2 3">
    <name type="scientific">Caerostris extrusa</name>
    <name type="common">Bark spider</name>
    <name type="synonym">Caerostris bankana</name>
    <dbReference type="NCBI Taxonomy" id="172846"/>
    <lineage>
        <taxon>Eukaryota</taxon>
        <taxon>Metazoa</taxon>
        <taxon>Ecdysozoa</taxon>
        <taxon>Arthropoda</taxon>
        <taxon>Chelicerata</taxon>
        <taxon>Arachnida</taxon>
        <taxon>Araneae</taxon>
        <taxon>Araneomorphae</taxon>
        <taxon>Entelegynae</taxon>
        <taxon>Araneoidea</taxon>
        <taxon>Araneidae</taxon>
        <taxon>Caerostris</taxon>
    </lineage>
</organism>
<comment type="caution">
    <text evidence="2">The sequence shown here is derived from an EMBL/GenBank/DDBJ whole genome shotgun (WGS) entry which is preliminary data.</text>
</comment>
<reference evidence="2 3" key="1">
    <citation type="submission" date="2021-06" db="EMBL/GenBank/DDBJ databases">
        <title>Caerostris extrusa draft genome.</title>
        <authorList>
            <person name="Kono N."/>
            <person name="Arakawa K."/>
        </authorList>
    </citation>
    <scope>NUCLEOTIDE SEQUENCE [LARGE SCALE GENOMIC DNA]</scope>
</reference>
<dbReference type="AlphaFoldDB" id="A0AAV4S5P2"/>
<name>A0AAV4S5P2_CAEEX</name>
<feature type="region of interest" description="Disordered" evidence="1">
    <location>
        <begin position="99"/>
        <end position="129"/>
    </location>
</feature>
<feature type="region of interest" description="Disordered" evidence="1">
    <location>
        <begin position="31"/>
        <end position="56"/>
    </location>
</feature>
<dbReference type="Proteomes" id="UP001054945">
    <property type="component" value="Unassembled WGS sequence"/>
</dbReference>
<feature type="compositionally biased region" description="Polar residues" evidence="1">
    <location>
        <begin position="35"/>
        <end position="52"/>
    </location>
</feature>
<evidence type="ECO:0000256" key="1">
    <source>
        <dbReference type="SAM" id="MobiDB-lite"/>
    </source>
</evidence>
<dbReference type="EMBL" id="BPLR01008868">
    <property type="protein sequence ID" value="GIY27881.1"/>
    <property type="molecule type" value="Genomic_DNA"/>
</dbReference>
<keyword evidence="3" id="KW-1185">Reference proteome</keyword>
<proteinExistence type="predicted"/>
<accession>A0AAV4S5P2</accession>
<protein>
    <submittedName>
        <fullName evidence="2">Uncharacterized protein</fullName>
    </submittedName>
</protein>
<gene>
    <name evidence="2" type="ORF">CEXT_404171</name>
</gene>
<feature type="compositionally biased region" description="Polar residues" evidence="1">
    <location>
        <begin position="99"/>
        <end position="117"/>
    </location>
</feature>